<accession>A0A7C5M0X5</accession>
<dbReference type="InterPro" id="IPR051044">
    <property type="entry name" value="MAG_DAG_Lipase"/>
</dbReference>
<reference evidence="2" key="1">
    <citation type="journal article" date="2020" name="mSystems">
        <title>Genome- and Community-Level Interaction Insights into Carbon Utilization and Element Cycling Functions of Hydrothermarchaeota in Hydrothermal Sediment.</title>
        <authorList>
            <person name="Zhou Z."/>
            <person name="Liu Y."/>
            <person name="Xu W."/>
            <person name="Pan J."/>
            <person name="Luo Z.H."/>
            <person name="Li M."/>
        </authorList>
    </citation>
    <scope>NUCLEOTIDE SEQUENCE [LARGE SCALE GENOMIC DNA]</scope>
    <source>
        <strain evidence="2">HyVt-485</strain>
    </source>
</reference>
<dbReference type="Pfam" id="PF12146">
    <property type="entry name" value="Hydrolase_4"/>
    <property type="match status" value="1"/>
</dbReference>
<dbReference type="InterPro" id="IPR029058">
    <property type="entry name" value="AB_hydrolase_fold"/>
</dbReference>
<dbReference type="Proteomes" id="UP000885830">
    <property type="component" value="Unassembled WGS sequence"/>
</dbReference>
<sequence length="318" mass="34321">MRETPTRLNGEYDKIEPWESPSGASLCVYHKGAKGKACGVIHINHGLADHGGRYARFANALSAAGFHVYAHDHRGHGATTAPDSPQAVFGQGDGWAKVLDDIRFVGSRIRDKHPGLPVIYFGHSMGAILGYNVLLKWPESYDAFALWNGAVSKSPQTSLLKAVLAVENLFKGGTGKSVVTGLTFGGFNKAFKPNQTSADWLTKDVDEARAYEDDPDCGWDASTSMWKGLARGIEFGASDQGIKDIPKTLPIYLLGGDVDPSVAQGKAILDLAGRLQAAGLENVKTEIRSNGRHEALNEPKEEREAVMQGFVDWAKSIT</sequence>
<proteinExistence type="predicted"/>
<dbReference type="SUPFAM" id="SSF53474">
    <property type="entry name" value="alpha/beta-Hydrolases"/>
    <property type="match status" value="1"/>
</dbReference>
<feature type="domain" description="Serine aminopeptidase S33" evidence="1">
    <location>
        <begin position="36"/>
        <end position="299"/>
    </location>
</feature>
<gene>
    <name evidence="2" type="ORF">ENJ42_07920</name>
</gene>
<comment type="caution">
    <text evidence="2">The sequence shown here is derived from an EMBL/GenBank/DDBJ whole genome shotgun (WGS) entry which is preliminary data.</text>
</comment>
<dbReference type="GO" id="GO:0016787">
    <property type="term" value="F:hydrolase activity"/>
    <property type="evidence" value="ECO:0007669"/>
    <property type="project" value="UniProtKB-KW"/>
</dbReference>
<organism evidence="2">
    <name type="scientific">Hellea balneolensis</name>
    <dbReference type="NCBI Taxonomy" id="287478"/>
    <lineage>
        <taxon>Bacteria</taxon>
        <taxon>Pseudomonadati</taxon>
        <taxon>Pseudomonadota</taxon>
        <taxon>Alphaproteobacteria</taxon>
        <taxon>Maricaulales</taxon>
        <taxon>Robiginitomaculaceae</taxon>
        <taxon>Hellea</taxon>
    </lineage>
</organism>
<dbReference type="EMBL" id="DRMJ01000413">
    <property type="protein sequence ID" value="HHL43528.1"/>
    <property type="molecule type" value="Genomic_DNA"/>
</dbReference>
<evidence type="ECO:0000259" key="1">
    <source>
        <dbReference type="Pfam" id="PF12146"/>
    </source>
</evidence>
<dbReference type="PANTHER" id="PTHR11614">
    <property type="entry name" value="PHOSPHOLIPASE-RELATED"/>
    <property type="match status" value="1"/>
</dbReference>
<dbReference type="InterPro" id="IPR022742">
    <property type="entry name" value="Hydrolase_4"/>
</dbReference>
<dbReference type="Gene3D" id="3.40.50.1820">
    <property type="entry name" value="alpha/beta hydrolase"/>
    <property type="match status" value="1"/>
</dbReference>
<dbReference type="AlphaFoldDB" id="A0A7C5M0X5"/>
<protein>
    <submittedName>
        <fullName evidence="2">Alpha/beta hydrolase</fullName>
    </submittedName>
</protein>
<name>A0A7C5M0X5_9PROT</name>
<keyword evidence="2" id="KW-0378">Hydrolase</keyword>
<evidence type="ECO:0000313" key="2">
    <source>
        <dbReference type="EMBL" id="HHL43528.1"/>
    </source>
</evidence>